<protein>
    <submittedName>
        <fullName evidence="7">Flavin reductase</fullName>
    </submittedName>
</protein>
<evidence type="ECO:0000256" key="5">
    <source>
        <dbReference type="SAM" id="MobiDB-lite"/>
    </source>
</evidence>
<gene>
    <name evidence="7" type="ORF">CAL28_11135</name>
</gene>
<feature type="region of interest" description="Disordered" evidence="5">
    <location>
        <begin position="199"/>
        <end position="234"/>
    </location>
</feature>
<dbReference type="SUPFAM" id="SSF50475">
    <property type="entry name" value="FMN-binding split barrel"/>
    <property type="match status" value="1"/>
</dbReference>
<feature type="domain" description="Flavin reductase like" evidence="6">
    <location>
        <begin position="19"/>
        <end position="171"/>
    </location>
</feature>
<keyword evidence="3" id="KW-0288">FMN</keyword>
<evidence type="ECO:0000256" key="3">
    <source>
        <dbReference type="ARBA" id="ARBA00022643"/>
    </source>
</evidence>
<dbReference type="SMART" id="SM00903">
    <property type="entry name" value="Flavin_Reduct"/>
    <property type="match status" value="1"/>
</dbReference>
<evidence type="ECO:0000256" key="4">
    <source>
        <dbReference type="ARBA" id="ARBA00038054"/>
    </source>
</evidence>
<evidence type="ECO:0000256" key="1">
    <source>
        <dbReference type="ARBA" id="ARBA00001917"/>
    </source>
</evidence>
<comment type="similarity">
    <text evidence="4">Belongs to the flavoredoxin family.</text>
</comment>
<proteinExistence type="inferred from homology"/>
<evidence type="ECO:0000313" key="8">
    <source>
        <dbReference type="Proteomes" id="UP000215767"/>
    </source>
</evidence>
<dbReference type="InterPro" id="IPR012349">
    <property type="entry name" value="Split_barrel_FMN-bd"/>
</dbReference>
<dbReference type="OrthoDB" id="5946411at2"/>
<feature type="compositionally biased region" description="Low complexity" evidence="5">
    <location>
        <begin position="208"/>
        <end position="234"/>
    </location>
</feature>
<name>A0A261UEK7_9BORD</name>
<dbReference type="PANTHER" id="PTHR33798:SF5">
    <property type="entry name" value="FLAVIN REDUCTASE LIKE DOMAIN-CONTAINING PROTEIN"/>
    <property type="match status" value="1"/>
</dbReference>
<dbReference type="GO" id="GO:0016646">
    <property type="term" value="F:oxidoreductase activity, acting on the CH-NH group of donors, NAD or NADP as acceptor"/>
    <property type="evidence" value="ECO:0007669"/>
    <property type="project" value="UniProtKB-ARBA"/>
</dbReference>
<comment type="caution">
    <text evidence="7">The sequence shown here is derived from an EMBL/GenBank/DDBJ whole genome shotgun (WGS) entry which is preliminary data.</text>
</comment>
<dbReference type="Pfam" id="PF01613">
    <property type="entry name" value="Flavin_Reduct"/>
    <property type="match status" value="1"/>
</dbReference>
<evidence type="ECO:0000256" key="2">
    <source>
        <dbReference type="ARBA" id="ARBA00022630"/>
    </source>
</evidence>
<evidence type="ECO:0000313" key="7">
    <source>
        <dbReference type="EMBL" id="OZI60021.1"/>
    </source>
</evidence>
<sequence>MRIATPELTPEQIYKLMTGIVVPRPIAWISSLGPGGKVNLAPFSCFTFVSNMPPMVGISIGRKAGQRKDTANNILAHRHFVVNIGDETLLDAIHASAEEHPPEISEVELLGLDTLPGETIATPRLAAAPISLECRFHSVTPFGDTGAEFFVGEVLVFHIRDGLARDGKIETELLRPVCRLGGPNYASLGPIVTKKAVRQTPKSIMPRDATPAAGSAGDAAAPTSAQAPASKEVP</sequence>
<keyword evidence="8" id="KW-1185">Reference proteome</keyword>
<organism evidence="7 8">
    <name type="scientific">Bordetella genomosp. 11</name>
    <dbReference type="NCBI Taxonomy" id="1416808"/>
    <lineage>
        <taxon>Bacteria</taxon>
        <taxon>Pseudomonadati</taxon>
        <taxon>Pseudomonadota</taxon>
        <taxon>Betaproteobacteria</taxon>
        <taxon>Burkholderiales</taxon>
        <taxon>Alcaligenaceae</taxon>
        <taxon>Bordetella</taxon>
    </lineage>
</organism>
<evidence type="ECO:0000259" key="6">
    <source>
        <dbReference type="SMART" id="SM00903"/>
    </source>
</evidence>
<keyword evidence="2" id="KW-0285">Flavoprotein</keyword>
<dbReference type="RefSeq" id="WP_094841443.1">
    <property type="nucleotide sequence ID" value="NZ_NEVS01000004.1"/>
</dbReference>
<reference evidence="8" key="1">
    <citation type="submission" date="2017-05" db="EMBL/GenBank/DDBJ databases">
        <title>Complete and WGS of Bordetella genogroups.</title>
        <authorList>
            <person name="Spilker T."/>
            <person name="Lipuma J."/>
        </authorList>
    </citation>
    <scope>NUCLEOTIDE SEQUENCE [LARGE SCALE GENOMIC DNA]</scope>
    <source>
        <strain evidence="8">AU8856</strain>
    </source>
</reference>
<dbReference type="Gene3D" id="2.30.110.10">
    <property type="entry name" value="Electron Transport, Fmn-binding Protein, Chain A"/>
    <property type="match status" value="1"/>
</dbReference>
<dbReference type="AlphaFoldDB" id="A0A261UEK7"/>
<accession>A0A261UEK7</accession>
<dbReference type="GO" id="GO:0010181">
    <property type="term" value="F:FMN binding"/>
    <property type="evidence" value="ECO:0007669"/>
    <property type="project" value="InterPro"/>
</dbReference>
<dbReference type="PANTHER" id="PTHR33798">
    <property type="entry name" value="FLAVOPROTEIN OXYGENASE"/>
    <property type="match status" value="1"/>
</dbReference>
<dbReference type="EMBL" id="NEVS01000004">
    <property type="protein sequence ID" value="OZI60021.1"/>
    <property type="molecule type" value="Genomic_DNA"/>
</dbReference>
<comment type="cofactor">
    <cofactor evidence="1">
        <name>FMN</name>
        <dbReference type="ChEBI" id="CHEBI:58210"/>
    </cofactor>
</comment>
<dbReference type="Proteomes" id="UP000215767">
    <property type="component" value="Unassembled WGS sequence"/>
</dbReference>
<dbReference type="InterPro" id="IPR002563">
    <property type="entry name" value="Flavin_Rdtase-like_dom"/>
</dbReference>